<comment type="caution">
    <text evidence="4">The sequence shown here is derived from an EMBL/GenBank/DDBJ whole genome shotgun (WGS) entry which is preliminary data.</text>
</comment>
<evidence type="ECO:0000313" key="5">
    <source>
        <dbReference type="Proteomes" id="UP000533637"/>
    </source>
</evidence>
<dbReference type="EMBL" id="JACHOC010000001">
    <property type="protein sequence ID" value="MBB4620491.1"/>
    <property type="molecule type" value="Genomic_DNA"/>
</dbReference>
<dbReference type="InterPro" id="IPR012373">
    <property type="entry name" value="Ferrdict_sens_TM"/>
</dbReference>
<keyword evidence="1" id="KW-1133">Transmembrane helix</keyword>
<reference evidence="4 5" key="1">
    <citation type="submission" date="2020-08" db="EMBL/GenBank/DDBJ databases">
        <title>Genomic Encyclopedia of Type Strains, Phase IV (KMG-IV): sequencing the most valuable type-strain genomes for metagenomic binning, comparative biology and taxonomic classification.</title>
        <authorList>
            <person name="Goeker M."/>
        </authorList>
    </citation>
    <scope>NUCLEOTIDE SEQUENCE [LARGE SCALE GENOMIC DNA]</scope>
    <source>
        <strain evidence="4 5">DSM 102983</strain>
    </source>
</reference>
<evidence type="ECO:0000259" key="3">
    <source>
        <dbReference type="Pfam" id="PF16344"/>
    </source>
</evidence>
<organism evidence="4 5">
    <name type="scientific">Parabacteroides faecis</name>
    <dbReference type="NCBI Taxonomy" id="1217282"/>
    <lineage>
        <taxon>Bacteria</taxon>
        <taxon>Pseudomonadati</taxon>
        <taxon>Bacteroidota</taxon>
        <taxon>Bacteroidia</taxon>
        <taxon>Bacteroidales</taxon>
        <taxon>Tannerellaceae</taxon>
        <taxon>Parabacteroides</taxon>
    </lineage>
</organism>
<name>A0ABR6KG57_9BACT</name>
<dbReference type="InterPro" id="IPR006860">
    <property type="entry name" value="FecR"/>
</dbReference>
<keyword evidence="1" id="KW-0472">Membrane</keyword>
<evidence type="ECO:0000256" key="1">
    <source>
        <dbReference type="SAM" id="Phobius"/>
    </source>
</evidence>
<dbReference type="PIRSF" id="PIRSF018266">
    <property type="entry name" value="FecR"/>
    <property type="match status" value="1"/>
</dbReference>
<protein>
    <submittedName>
        <fullName evidence="4">Ferric-dicitrate binding protein FerR (Iron transport regulator)</fullName>
    </submittedName>
</protein>
<dbReference type="Gene3D" id="3.55.50.30">
    <property type="match status" value="1"/>
</dbReference>
<feature type="transmembrane region" description="Helical" evidence="1">
    <location>
        <begin position="84"/>
        <end position="102"/>
    </location>
</feature>
<dbReference type="PANTHER" id="PTHR30273:SF2">
    <property type="entry name" value="PROTEIN FECR"/>
    <property type="match status" value="1"/>
</dbReference>
<dbReference type="PANTHER" id="PTHR30273">
    <property type="entry name" value="PERIPLASMIC SIGNAL SENSOR AND SIGMA FACTOR ACTIVATOR FECR-RELATED"/>
    <property type="match status" value="1"/>
</dbReference>
<dbReference type="Pfam" id="PF16344">
    <property type="entry name" value="FecR_C"/>
    <property type="match status" value="1"/>
</dbReference>
<keyword evidence="5" id="KW-1185">Reference proteome</keyword>
<keyword evidence="1" id="KW-0812">Transmembrane</keyword>
<sequence length="329" mass="37999">MKTNYINSVITKFFGNDMPKDIQARFQHWFLQPENMLEKEEVLHEIWSEIDVKADDTTRRKFVQLNTRIDVVQGRNKQYALKRVAAVAAVFLLLIGTSWLTWNLKDRQEAESFYIVEAPLGEKSKLTLPDGTIVWLNAGSQLTYSNYFNKNNRNVTLNGEGYFEVTKQGGKEFVVNSAGCGVHVKGTVFNVKAYREDPTMEVRLYEGSVCLSTPSIDEEDGIYMEPGEKVSYDKTTNAIKKDKLLHLDNLSWKDGYYHFTDNSLEEISAELERVFDVRIKIEDADIGQHKYHISFVNQETLPEMLDAINNDKKLVITYNRDTVEIRKRK</sequence>
<dbReference type="InterPro" id="IPR032508">
    <property type="entry name" value="FecR_C"/>
</dbReference>
<accession>A0ABR6KG57</accession>
<dbReference type="Gene3D" id="2.60.120.1440">
    <property type="match status" value="1"/>
</dbReference>
<proteinExistence type="predicted"/>
<gene>
    <name evidence="4" type="ORF">GGQ57_000365</name>
</gene>
<dbReference type="RefSeq" id="WP_183668582.1">
    <property type="nucleotide sequence ID" value="NZ_BMPB01000010.1"/>
</dbReference>
<evidence type="ECO:0000313" key="4">
    <source>
        <dbReference type="EMBL" id="MBB4620491.1"/>
    </source>
</evidence>
<evidence type="ECO:0000259" key="2">
    <source>
        <dbReference type="Pfam" id="PF04773"/>
    </source>
</evidence>
<dbReference type="Pfam" id="PF04773">
    <property type="entry name" value="FecR"/>
    <property type="match status" value="1"/>
</dbReference>
<feature type="domain" description="FecR protein" evidence="2">
    <location>
        <begin position="120"/>
        <end position="209"/>
    </location>
</feature>
<feature type="domain" description="Protein FecR C-terminal" evidence="3">
    <location>
        <begin position="257"/>
        <end position="323"/>
    </location>
</feature>
<dbReference type="Proteomes" id="UP000533637">
    <property type="component" value="Unassembled WGS sequence"/>
</dbReference>